<proteinExistence type="predicted"/>
<evidence type="ECO:0000313" key="1">
    <source>
        <dbReference type="EMBL" id="MBE6265012.1"/>
    </source>
</evidence>
<gene>
    <name evidence="1" type="ORF">E7102_00865</name>
</gene>
<dbReference type="EMBL" id="SUYD01000001">
    <property type="protein sequence ID" value="MBE6265012.1"/>
    <property type="molecule type" value="Genomic_DNA"/>
</dbReference>
<name>A0A928BRY3_XYLRU</name>
<organism evidence="1 2">
    <name type="scientific">Xylanibacter ruminicola</name>
    <name type="common">Prevotella ruminicola</name>
    <dbReference type="NCBI Taxonomy" id="839"/>
    <lineage>
        <taxon>Bacteria</taxon>
        <taxon>Pseudomonadati</taxon>
        <taxon>Bacteroidota</taxon>
        <taxon>Bacteroidia</taxon>
        <taxon>Bacteroidales</taxon>
        <taxon>Prevotellaceae</taxon>
        <taxon>Xylanibacter</taxon>
    </lineage>
</organism>
<sequence>MNSQIDLQYLVGYCKQLPTFRDALPIMMFIKDWGIEHRALEDAMLAEREVRNHFRLMTPQSENEEHKKLPLITETPEMPEFKFFSYVSDEKAVEFKEVLRECIAKIDTEGKKEWFCIYAAWRYYRGERDAKAAYVNFFTDIDALFPGLLKDLKTDEETNRKYKPYCDMLRYEYNNWAVDNGKLPPMQVWTHRDWTSKYQKNTKATIKRMQELVRTFFVSFAQLLNH</sequence>
<dbReference type="AlphaFoldDB" id="A0A928BRY3"/>
<reference evidence="1" key="1">
    <citation type="submission" date="2019-04" db="EMBL/GenBank/DDBJ databases">
        <title>Evolution of Biomass-Degrading Anaerobic Consortia Revealed by Metagenomics.</title>
        <authorList>
            <person name="Peng X."/>
        </authorList>
    </citation>
    <scope>NUCLEOTIDE SEQUENCE</scope>
    <source>
        <strain evidence="1">SIG141</strain>
    </source>
</reference>
<evidence type="ECO:0000313" key="2">
    <source>
        <dbReference type="Proteomes" id="UP000763088"/>
    </source>
</evidence>
<protein>
    <submittedName>
        <fullName evidence="1">Uncharacterized protein</fullName>
    </submittedName>
</protein>
<dbReference type="Proteomes" id="UP000763088">
    <property type="component" value="Unassembled WGS sequence"/>
</dbReference>
<accession>A0A928BRY3</accession>
<comment type="caution">
    <text evidence="1">The sequence shown here is derived from an EMBL/GenBank/DDBJ whole genome shotgun (WGS) entry which is preliminary data.</text>
</comment>